<dbReference type="AlphaFoldDB" id="A0A4Q7YXC1"/>
<feature type="domain" description="TonB C-terminal" evidence="12">
    <location>
        <begin position="453"/>
        <end position="543"/>
    </location>
</feature>
<feature type="region of interest" description="Disordered" evidence="10">
    <location>
        <begin position="191"/>
        <end position="226"/>
    </location>
</feature>
<feature type="compositionally biased region" description="Polar residues" evidence="10">
    <location>
        <begin position="370"/>
        <end position="383"/>
    </location>
</feature>
<evidence type="ECO:0000256" key="1">
    <source>
        <dbReference type="ARBA" id="ARBA00004383"/>
    </source>
</evidence>
<keyword evidence="5" id="KW-0997">Cell inner membrane</keyword>
<feature type="region of interest" description="Disordered" evidence="10">
    <location>
        <begin position="253"/>
        <end position="295"/>
    </location>
</feature>
<feature type="region of interest" description="Disordered" evidence="10">
    <location>
        <begin position="111"/>
        <end position="160"/>
    </location>
</feature>
<evidence type="ECO:0000259" key="12">
    <source>
        <dbReference type="PROSITE" id="PS52015"/>
    </source>
</evidence>
<reference evidence="13 14" key="1">
    <citation type="submission" date="2019-02" db="EMBL/GenBank/DDBJ databases">
        <title>Genomic Encyclopedia of Archaeal and Bacterial Type Strains, Phase II (KMG-II): from individual species to whole genera.</title>
        <authorList>
            <person name="Goeker M."/>
        </authorList>
    </citation>
    <scope>NUCLEOTIDE SEQUENCE [LARGE SCALE GENOMIC DNA]</scope>
    <source>
        <strain evidence="13 14">DSM 18101</strain>
    </source>
</reference>
<evidence type="ECO:0000256" key="7">
    <source>
        <dbReference type="ARBA" id="ARBA00022927"/>
    </source>
</evidence>
<dbReference type="InterPro" id="IPR051045">
    <property type="entry name" value="TonB-dependent_transducer"/>
</dbReference>
<evidence type="ECO:0000256" key="2">
    <source>
        <dbReference type="ARBA" id="ARBA00006555"/>
    </source>
</evidence>
<dbReference type="OrthoDB" id="9816142at2"/>
<name>A0A4Q7YXC1_9BACT</name>
<dbReference type="Proteomes" id="UP000292958">
    <property type="component" value="Unassembled WGS sequence"/>
</dbReference>
<protein>
    <submittedName>
        <fullName evidence="13">TonB family protein</fullName>
    </submittedName>
</protein>
<keyword evidence="9 11" id="KW-0472">Membrane</keyword>
<dbReference type="EMBL" id="SHKW01000001">
    <property type="protein sequence ID" value="RZU41735.1"/>
    <property type="molecule type" value="Genomic_DNA"/>
</dbReference>
<keyword evidence="3" id="KW-0813">Transport</keyword>
<evidence type="ECO:0000256" key="5">
    <source>
        <dbReference type="ARBA" id="ARBA00022519"/>
    </source>
</evidence>
<feature type="compositionally biased region" description="Low complexity" evidence="10">
    <location>
        <begin position="384"/>
        <end position="408"/>
    </location>
</feature>
<keyword evidence="4" id="KW-1003">Cell membrane</keyword>
<dbReference type="PANTHER" id="PTHR33446">
    <property type="entry name" value="PROTEIN TONB-RELATED"/>
    <property type="match status" value="1"/>
</dbReference>
<dbReference type="Pfam" id="PF03544">
    <property type="entry name" value="TonB_C"/>
    <property type="match status" value="1"/>
</dbReference>
<feature type="compositionally biased region" description="Basic and acidic residues" evidence="10">
    <location>
        <begin position="199"/>
        <end position="214"/>
    </location>
</feature>
<comment type="caution">
    <text evidence="13">The sequence shown here is derived from an EMBL/GenBank/DDBJ whole genome shotgun (WGS) entry which is preliminary data.</text>
</comment>
<dbReference type="GO" id="GO:0005886">
    <property type="term" value="C:plasma membrane"/>
    <property type="evidence" value="ECO:0007669"/>
    <property type="project" value="UniProtKB-SubCell"/>
</dbReference>
<evidence type="ECO:0000256" key="4">
    <source>
        <dbReference type="ARBA" id="ARBA00022475"/>
    </source>
</evidence>
<evidence type="ECO:0000256" key="11">
    <source>
        <dbReference type="SAM" id="Phobius"/>
    </source>
</evidence>
<evidence type="ECO:0000256" key="3">
    <source>
        <dbReference type="ARBA" id="ARBA00022448"/>
    </source>
</evidence>
<dbReference type="PROSITE" id="PS52015">
    <property type="entry name" value="TONB_CTD"/>
    <property type="match status" value="1"/>
</dbReference>
<evidence type="ECO:0000313" key="13">
    <source>
        <dbReference type="EMBL" id="RZU41735.1"/>
    </source>
</evidence>
<comment type="subcellular location">
    <subcellularLocation>
        <location evidence="1">Cell inner membrane</location>
        <topology evidence="1">Single-pass membrane protein</topology>
        <orientation evidence="1">Periplasmic side</orientation>
    </subcellularLocation>
</comment>
<evidence type="ECO:0000256" key="9">
    <source>
        <dbReference type="ARBA" id="ARBA00023136"/>
    </source>
</evidence>
<dbReference type="SUPFAM" id="SSF74653">
    <property type="entry name" value="TolA/TonB C-terminal domain"/>
    <property type="match status" value="1"/>
</dbReference>
<feature type="region of interest" description="Disordered" evidence="10">
    <location>
        <begin position="365"/>
        <end position="446"/>
    </location>
</feature>
<feature type="compositionally biased region" description="Low complexity" evidence="10">
    <location>
        <begin position="422"/>
        <end position="436"/>
    </location>
</feature>
<proteinExistence type="inferred from homology"/>
<dbReference type="GO" id="GO:0015031">
    <property type="term" value="P:protein transport"/>
    <property type="evidence" value="ECO:0007669"/>
    <property type="project" value="UniProtKB-KW"/>
</dbReference>
<feature type="compositionally biased region" description="Basic and acidic residues" evidence="10">
    <location>
        <begin position="131"/>
        <end position="144"/>
    </location>
</feature>
<dbReference type="Gene3D" id="3.30.1150.10">
    <property type="match status" value="1"/>
</dbReference>
<gene>
    <name evidence="13" type="ORF">BDD14_3264</name>
</gene>
<feature type="compositionally biased region" description="Basic and acidic residues" evidence="10">
    <location>
        <begin position="437"/>
        <end position="446"/>
    </location>
</feature>
<keyword evidence="8 11" id="KW-1133">Transmembrane helix</keyword>
<evidence type="ECO:0000256" key="10">
    <source>
        <dbReference type="SAM" id="MobiDB-lite"/>
    </source>
</evidence>
<evidence type="ECO:0000313" key="14">
    <source>
        <dbReference type="Proteomes" id="UP000292958"/>
    </source>
</evidence>
<evidence type="ECO:0000256" key="6">
    <source>
        <dbReference type="ARBA" id="ARBA00022692"/>
    </source>
</evidence>
<keyword evidence="6 11" id="KW-0812">Transmembrane</keyword>
<dbReference type="GO" id="GO:0055085">
    <property type="term" value="P:transmembrane transport"/>
    <property type="evidence" value="ECO:0007669"/>
    <property type="project" value="InterPro"/>
</dbReference>
<dbReference type="InterPro" id="IPR037682">
    <property type="entry name" value="TonB_C"/>
</dbReference>
<feature type="transmembrane region" description="Helical" evidence="11">
    <location>
        <begin position="315"/>
        <end position="336"/>
    </location>
</feature>
<evidence type="ECO:0000256" key="8">
    <source>
        <dbReference type="ARBA" id="ARBA00022989"/>
    </source>
</evidence>
<keyword evidence="14" id="KW-1185">Reference proteome</keyword>
<organism evidence="13 14">
    <name type="scientific">Edaphobacter modestus</name>
    <dbReference type="NCBI Taxonomy" id="388466"/>
    <lineage>
        <taxon>Bacteria</taxon>
        <taxon>Pseudomonadati</taxon>
        <taxon>Acidobacteriota</taxon>
        <taxon>Terriglobia</taxon>
        <taxon>Terriglobales</taxon>
        <taxon>Acidobacteriaceae</taxon>
        <taxon>Edaphobacter</taxon>
    </lineage>
</organism>
<sequence>MMIDLQEMEKHAQAVKKFRSLCDMHRIPFGERRNLTDLVTSLRENRHFAMDFWAMAGDMSVRERGTLSDDEMLEALVEGASGITPATLPQTEKGAAAELKAMLAGVDVDAPVLPDPISEPGDTLTSDEEERERIWASDEQRREPWQTTQRRTAPPEVSKTQRTIAEALLRLEETSRQLQDHLAAIEQTTGRANENAEVSEIKEQREEDTVEETKPIIVPPPGLAKGASIEHEVPFEERRPALVEEPAIHATANTEKAHGRSGIASHSPPTEPEVFEPRPVGSLSRRGFALSEDTDDDPSIVVPLAAYAESHHESLTIRAAVVVVLVVMLGTGWLALSRGYGKDLIDRYGAATREKLGLVRQEIHELTAPPSKTATQPTPQASQPERAAPAPNRPPTRNSSATRSRSAPVPRPAATKPQQKLSPAVSAHSPSSASRAPRVETPLDRRDLVRVPASTMEANLVTSRVPVYPETAKAMGIEGPVVVEAMISRSGAVEYARAISGDPHLRVAAEEAVMKWRYKPYLLNGRAVEAATQVRVVFKLPER</sequence>
<dbReference type="NCBIfam" id="TIGR01352">
    <property type="entry name" value="tonB_Cterm"/>
    <property type="match status" value="1"/>
</dbReference>
<dbReference type="InterPro" id="IPR006260">
    <property type="entry name" value="TonB/TolA_C"/>
</dbReference>
<keyword evidence="7" id="KW-0653">Protein transport</keyword>
<accession>A0A4Q7YXC1</accession>
<comment type="similarity">
    <text evidence="2">Belongs to the TonB family.</text>
</comment>